<accession>A0A2P8A017</accession>
<dbReference type="Proteomes" id="UP000243723">
    <property type="component" value="Unassembled WGS sequence"/>
</dbReference>
<sequence>MAMSRLDRMYKPPVLEVFTQDRTTGSWTTTTTDLASFTTEHNANRTSPPKIQIAFLTVPSPGPSPASVLTRQSQTHLQSLIGFKSSYWSPAQQQAAGYFSLHCPRPSSPETLIAVTITKFLIKKAHASDPSRPSRPAIAHDWIGIDVLCRWTRDGSGASAKTGVLALIPCSPPCVRDGIASLLHGQFSAAPLSTADPFGVLDPVLEYAGGLFEEAIWSWRDHVRWFEVRREEGMEEERRKYEAMHEVARHAIHCKETVGTAIGVVEGMLEEWRVWNERPGEEGRETARGLRGHASLLRCLEGRAEALCERLRNEISLAFTAVGQQHSRTSVRIAEGIQSDSASTKTISVLGVIFLPAAVVSSIFSTAFFDVDTVPSTVPGGKARTEWRVADQFWIYWACAIPLTIVTMVVWTVWYYYFLKKKQAGETRSLAQAEVQDSRSLESVEAGWWSKIRSSSPPRSKTI</sequence>
<feature type="transmembrane region" description="Helical" evidence="1">
    <location>
        <begin position="394"/>
        <end position="418"/>
    </location>
</feature>
<evidence type="ECO:0000313" key="2">
    <source>
        <dbReference type="EMBL" id="PSK53807.1"/>
    </source>
</evidence>
<name>A0A2P8A017_9PEZI</name>
<keyword evidence="3" id="KW-1185">Reference proteome</keyword>
<gene>
    <name evidence="2" type="ORF">B9Z65_7613</name>
</gene>
<dbReference type="Gene3D" id="1.20.58.340">
    <property type="entry name" value="Magnesium transport protein CorA, transmembrane region"/>
    <property type="match status" value="1"/>
</dbReference>
<reference evidence="2 3" key="1">
    <citation type="submission" date="2017-05" db="EMBL/GenBank/DDBJ databases">
        <title>Draft genome sequence of Elsinoe australis.</title>
        <authorList>
            <person name="Cheng Q."/>
        </authorList>
    </citation>
    <scope>NUCLEOTIDE SEQUENCE [LARGE SCALE GENOMIC DNA]</scope>
    <source>
        <strain evidence="2 3">NL1</strain>
    </source>
</reference>
<protein>
    <submittedName>
        <fullName evidence="2">Uncharacterized protein</fullName>
    </submittedName>
</protein>
<evidence type="ECO:0000256" key="1">
    <source>
        <dbReference type="SAM" id="Phobius"/>
    </source>
</evidence>
<keyword evidence="1" id="KW-0812">Transmembrane</keyword>
<comment type="caution">
    <text evidence="2">The sequence shown here is derived from an EMBL/GenBank/DDBJ whole genome shotgun (WGS) entry which is preliminary data.</text>
</comment>
<proteinExistence type="predicted"/>
<keyword evidence="1" id="KW-1133">Transmembrane helix</keyword>
<keyword evidence="1" id="KW-0472">Membrane</keyword>
<feature type="transmembrane region" description="Helical" evidence="1">
    <location>
        <begin position="347"/>
        <end position="369"/>
    </location>
</feature>
<evidence type="ECO:0000313" key="3">
    <source>
        <dbReference type="Proteomes" id="UP000243723"/>
    </source>
</evidence>
<dbReference type="AlphaFoldDB" id="A0A2P8A017"/>
<organism evidence="2 3">
    <name type="scientific">Elsinoe australis</name>
    <dbReference type="NCBI Taxonomy" id="40998"/>
    <lineage>
        <taxon>Eukaryota</taxon>
        <taxon>Fungi</taxon>
        <taxon>Dikarya</taxon>
        <taxon>Ascomycota</taxon>
        <taxon>Pezizomycotina</taxon>
        <taxon>Dothideomycetes</taxon>
        <taxon>Dothideomycetidae</taxon>
        <taxon>Myriangiales</taxon>
        <taxon>Elsinoaceae</taxon>
        <taxon>Elsinoe</taxon>
    </lineage>
</organism>
<dbReference type="STRING" id="40998.A0A2P8A017"/>
<dbReference type="EMBL" id="NHZQ01000087">
    <property type="protein sequence ID" value="PSK53807.1"/>
    <property type="molecule type" value="Genomic_DNA"/>
</dbReference>
<dbReference type="OrthoDB" id="2830640at2759"/>